<evidence type="ECO:0000313" key="2">
    <source>
        <dbReference type="EMBL" id="NFV80447.1"/>
    </source>
</evidence>
<name>A0A7C9UU02_9PROT</name>
<feature type="signal peptide" evidence="1">
    <location>
        <begin position="1"/>
        <end position="20"/>
    </location>
</feature>
<dbReference type="EMBL" id="JAAIYP010000037">
    <property type="protein sequence ID" value="NFV80447.1"/>
    <property type="molecule type" value="Genomic_DNA"/>
</dbReference>
<keyword evidence="3" id="KW-1185">Reference proteome</keyword>
<keyword evidence="1" id="KW-0732">Signal</keyword>
<proteinExistence type="predicted"/>
<organism evidence="2 3">
    <name type="scientific">Magnetospirillum aberrantis SpK</name>
    <dbReference type="NCBI Taxonomy" id="908842"/>
    <lineage>
        <taxon>Bacteria</taxon>
        <taxon>Pseudomonadati</taxon>
        <taxon>Pseudomonadota</taxon>
        <taxon>Alphaproteobacteria</taxon>
        <taxon>Rhodospirillales</taxon>
        <taxon>Rhodospirillaceae</taxon>
        <taxon>Magnetospirillum</taxon>
    </lineage>
</organism>
<dbReference type="AlphaFoldDB" id="A0A7C9UU02"/>
<protein>
    <submittedName>
        <fullName evidence="2">Uncharacterized protein</fullName>
    </submittedName>
</protein>
<comment type="caution">
    <text evidence="2">The sequence shown here is derived from an EMBL/GenBank/DDBJ whole genome shotgun (WGS) entry which is preliminary data.</text>
</comment>
<dbReference type="Proteomes" id="UP000480684">
    <property type="component" value="Unassembled WGS sequence"/>
</dbReference>
<evidence type="ECO:0000313" key="3">
    <source>
        <dbReference type="Proteomes" id="UP000480684"/>
    </source>
</evidence>
<evidence type="ECO:0000256" key="1">
    <source>
        <dbReference type="SAM" id="SignalP"/>
    </source>
</evidence>
<reference evidence="2 3" key="1">
    <citation type="submission" date="2020-02" db="EMBL/GenBank/DDBJ databases">
        <authorList>
            <person name="Dziuba M."/>
            <person name="Kuznetsov B."/>
            <person name="Mardanov A."/>
            <person name="Ravin N."/>
            <person name="Grouzdev D."/>
        </authorList>
    </citation>
    <scope>NUCLEOTIDE SEQUENCE [LARGE SCALE GENOMIC DNA]</scope>
    <source>
        <strain evidence="2 3">SpK</strain>
    </source>
</reference>
<feature type="chain" id="PRO_5028994910" evidence="1">
    <location>
        <begin position="21"/>
        <end position="163"/>
    </location>
</feature>
<sequence length="163" mass="17860">MRVIAVLLPLALVLSVSACANRPVVKTYPVSGEVMMDGKLRILSSLMAIRGTQFQVDNAFRVRPDGDRLSVCMSYVYRGPASLWEQARREYPGMSAVTITPPAAEKAQPVTIALDPAPGYRLIPGVRMGVQELKTMRMACVTTELAWSTAYEGKDVTFAILPR</sequence>
<accession>A0A7C9UU02</accession>
<dbReference type="RefSeq" id="WP_163678736.1">
    <property type="nucleotide sequence ID" value="NZ_JAAIYP010000037.1"/>
</dbReference>
<gene>
    <name evidence="2" type="ORF">G4223_10030</name>
</gene>
<dbReference type="PROSITE" id="PS51257">
    <property type="entry name" value="PROKAR_LIPOPROTEIN"/>
    <property type="match status" value="1"/>
</dbReference>